<feature type="transmembrane region" description="Helical" evidence="1">
    <location>
        <begin position="138"/>
        <end position="158"/>
    </location>
</feature>
<evidence type="ECO:0000313" key="2">
    <source>
        <dbReference type="EMBL" id="PIK34279.1"/>
    </source>
</evidence>
<evidence type="ECO:0000313" key="3">
    <source>
        <dbReference type="Proteomes" id="UP000230750"/>
    </source>
</evidence>
<comment type="caution">
    <text evidence="2">The sequence shown here is derived from an EMBL/GenBank/DDBJ whole genome shotgun (WGS) entry which is preliminary data.</text>
</comment>
<dbReference type="Proteomes" id="UP000230750">
    <property type="component" value="Unassembled WGS sequence"/>
</dbReference>
<sequence>MTRWVNTDIIPDLIKEEGAQRTWTLLYHVTNGISERLRCFAFNGFTNQEEDNGFLVETQVPATVVMFSKQTYVNGGYELVIECVTYGHPIPDIFLQKKALNKWETVMDVLPAKDNVTIKRRQVTWKFYFRVENSKQNLQAIFCAFVIIVALLIAFSYYQKTEKLSDLGGLLYDSPCQESSRSFSIHLTQSLYSWKSFAYLAYVPENPRKVCTPQRTSRKPTLTDTSASS</sequence>
<keyword evidence="1" id="KW-0472">Membrane</keyword>
<dbReference type="AlphaFoldDB" id="A0A2G8JEZ8"/>
<keyword evidence="1" id="KW-1133">Transmembrane helix</keyword>
<keyword evidence="3" id="KW-1185">Reference proteome</keyword>
<protein>
    <submittedName>
        <fullName evidence="2">Uncharacterized protein</fullName>
    </submittedName>
</protein>
<keyword evidence="1" id="KW-0812">Transmembrane</keyword>
<name>A0A2G8JEZ8_STIJA</name>
<gene>
    <name evidence="2" type="ORF">BSL78_28896</name>
</gene>
<proteinExistence type="predicted"/>
<accession>A0A2G8JEZ8</accession>
<reference evidence="2 3" key="1">
    <citation type="journal article" date="2017" name="PLoS Biol.">
        <title>The sea cucumber genome provides insights into morphological evolution and visceral regeneration.</title>
        <authorList>
            <person name="Zhang X."/>
            <person name="Sun L."/>
            <person name="Yuan J."/>
            <person name="Sun Y."/>
            <person name="Gao Y."/>
            <person name="Zhang L."/>
            <person name="Li S."/>
            <person name="Dai H."/>
            <person name="Hamel J.F."/>
            <person name="Liu C."/>
            <person name="Yu Y."/>
            <person name="Liu S."/>
            <person name="Lin W."/>
            <person name="Guo K."/>
            <person name="Jin S."/>
            <person name="Xu P."/>
            <person name="Storey K.B."/>
            <person name="Huan P."/>
            <person name="Zhang T."/>
            <person name="Zhou Y."/>
            <person name="Zhang J."/>
            <person name="Lin C."/>
            <person name="Li X."/>
            <person name="Xing L."/>
            <person name="Huo D."/>
            <person name="Sun M."/>
            <person name="Wang L."/>
            <person name="Mercier A."/>
            <person name="Li F."/>
            <person name="Yang H."/>
            <person name="Xiang J."/>
        </authorList>
    </citation>
    <scope>NUCLEOTIDE SEQUENCE [LARGE SCALE GENOMIC DNA]</scope>
    <source>
        <strain evidence="2">Shaxun</strain>
        <tissue evidence="2">Muscle</tissue>
    </source>
</reference>
<dbReference type="EMBL" id="MRZV01002226">
    <property type="protein sequence ID" value="PIK34279.1"/>
    <property type="molecule type" value="Genomic_DNA"/>
</dbReference>
<evidence type="ECO:0000256" key="1">
    <source>
        <dbReference type="SAM" id="Phobius"/>
    </source>
</evidence>
<organism evidence="2 3">
    <name type="scientific">Stichopus japonicus</name>
    <name type="common">Sea cucumber</name>
    <dbReference type="NCBI Taxonomy" id="307972"/>
    <lineage>
        <taxon>Eukaryota</taxon>
        <taxon>Metazoa</taxon>
        <taxon>Echinodermata</taxon>
        <taxon>Eleutherozoa</taxon>
        <taxon>Echinozoa</taxon>
        <taxon>Holothuroidea</taxon>
        <taxon>Aspidochirotacea</taxon>
        <taxon>Aspidochirotida</taxon>
        <taxon>Stichopodidae</taxon>
        <taxon>Apostichopus</taxon>
    </lineage>
</organism>